<evidence type="ECO:0000259" key="4">
    <source>
        <dbReference type="PROSITE" id="PS50893"/>
    </source>
</evidence>
<dbReference type="Proteomes" id="UP000323144">
    <property type="component" value="Chromosome"/>
</dbReference>
<gene>
    <name evidence="5" type="ORF">SCHIN_v1c00540</name>
</gene>
<accession>A0A5B9Y5E4</accession>
<dbReference type="RefSeq" id="WP_166507647.1">
    <property type="nucleotide sequence ID" value="NZ_CP043026.1"/>
</dbReference>
<dbReference type="InterPro" id="IPR003593">
    <property type="entry name" value="AAA+_ATPase"/>
</dbReference>
<keyword evidence="3 5" id="KW-0067">ATP-binding</keyword>
<dbReference type="PANTHER" id="PTHR42939">
    <property type="entry name" value="ABC TRANSPORTER ATP-BINDING PROTEIN ALBC-RELATED"/>
    <property type="match status" value="1"/>
</dbReference>
<sequence length="244" mass="28290">MLEIKNLSKSFKDFSLEKINLKINKGDFIAFIGENGSGKTTIIKLIFNLLKKDNGEIIINNENLFLENKLKEICLFPNQGEIPYNLTVKDYLWYVSVLANVNRESYNNRIIKILEIIKIVELQKRKIKTLSTGQIKKVMLAGVLIVEPSFIFMDEPTANLDIDSKEELLEIINFLSNREVGIFITSHITDELDKYVNRLIVLKNGQIVYDEKYIKGSGKILEIYNRFYIKKENVTKQLGDLYEK</sequence>
<dbReference type="GO" id="GO:0005524">
    <property type="term" value="F:ATP binding"/>
    <property type="evidence" value="ECO:0007669"/>
    <property type="project" value="UniProtKB-KW"/>
</dbReference>
<dbReference type="GO" id="GO:0016887">
    <property type="term" value="F:ATP hydrolysis activity"/>
    <property type="evidence" value="ECO:0007669"/>
    <property type="project" value="InterPro"/>
</dbReference>
<dbReference type="AlphaFoldDB" id="A0A5B9Y5E4"/>
<dbReference type="Pfam" id="PF00005">
    <property type="entry name" value="ABC_tran"/>
    <property type="match status" value="1"/>
</dbReference>
<reference evidence="5 6" key="1">
    <citation type="submission" date="2019-08" db="EMBL/GenBank/DDBJ databases">
        <title>Complete genome sequence of Spiroplasma chinense CCH (DSM 19755).</title>
        <authorList>
            <person name="Shen H.-Y."/>
            <person name="Lin Y.-C."/>
            <person name="Chou L."/>
            <person name="Kuo C.-H."/>
        </authorList>
    </citation>
    <scope>NUCLEOTIDE SEQUENCE [LARGE SCALE GENOMIC DNA]</scope>
    <source>
        <strain evidence="5 6">CCH</strain>
    </source>
</reference>
<feature type="domain" description="ABC transporter" evidence="4">
    <location>
        <begin position="2"/>
        <end position="229"/>
    </location>
</feature>
<dbReference type="InterPro" id="IPR051782">
    <property type="entry name" value="ABC_Transporter_VariousFunc"/>
</dbReference>
<keyword evidence="2" id="KW-0547">Nucleotide-binding</keyword>
<dbReference type="CDD" id="cd03230">
    <property type="entry name" value="ABC_DR_subfamily_A"/>
    <property type="match status" value="1"/>
</dbReference>
<dbReference type="InterPro" id="IPR027417">
    <property type="entry name" value="P-loop_NTPase"/>
</dbReference>
<protein>
    <submittedName>
        <fullName evidence="5">ABC transporter ATP-binding protein</fullName>
    </submittedName>
</protein>
<organism evidence="5 6">
    <name type="scientific">Spiroplasma chinense</name>
    <dbReference type="NCBI Taxonomy" id="216932"/>
    <lineage>
        <taxon>Bacteria</taxon>
        <taxon>Bacillati</taxon>
        <taxon>Mycoplasmatota</taxon>
        <taxon>Mollicutes</taxon>
        <taxon>Entomoplasmatales</taxon>
        <taxon>Spiroplasmataceae</taxon>
        <taxon>Spiroplasma</taxon>
    </lineage>
</organism>
<dbReference type="PROSITE" id="PS50893">
    <property type="entry name" value="ABC_TRANSPORTER_2"/>
    <property type="match status" value="1"/>
</dbReference>
<evidence type="ECO:0000256" key="1">
    <source>
        <dbReference type="ARBA" id="ARBA00022448"/>
    </source>
</evidence>
<keyword evidence="1" id="KW-0813">Transport</keyword>
<dbReference type="Gene3D" id="3.40.50.300">
    <property type="entry name" value="P-loop containing nucleotide triphosphate hydrolases"/>
    <property type="match status" value="1"/>
</dbReference>
<dbReference type="SUPFAM" id="SSF52540">
    <property type="entry name" value="P-loop containing nucleoside triphosphate hydrolases"/>
    <property type="match status" value="1"/>
</dbReference>
<proteinExistence type="predicted"/>
<evidence type="ECO:0000313" key="5">
    <source>
        <dbReference type="EMBL" id="QEH61252.1"/>
    </source>
</evidence>
<dbReference type="KEGG" id="schi:SCHIN_v1c00540"/>
<name>A0A5B9Y5E4_9MOLU</name>
<evidence type="ECO:0000256" key="3">
    <source>
        <dbReference type="ARBA" id="ARBA00022840"/>
    </source>
</evidence>
<dbReference type="InterPro" id="IPR003439">
    <property type="entry name" value="ABC_transporter-like_ATP-bd"/>
</dbReference>
<evidence type="ECO:0000256" key="2">
    <source>
        <dbReference type="ARBA" id="ARBA00022741"/>
    </source>
</evidence>
<dbReference type="EMBL" id="CP043026">
    <property type="protein sequence ID" value="QEH61252.1"/>
    <property type="molecule type" value="Genomic_DNA"/>
</dbReference>
<dbReference type="PANTHER" id="PTHR42939:SF1">
    <property type="entry name" value="ABC TRANSPORTER ATP-BINDING PROTEIN ALBC-RELATED"/>
    <property type="match status" value="1"/>
</dbReference>
<keyword evidence="6" id="KW-1185">Reference proteome</keyword>
<evidence type="ECO:0000313" key="6">
    <source>
        <dbReference type="Proteomes" id="UP000323144"/>
    </source>
</evidence>
<dbReference type="SMART" id="SM00382">
    <property type="entry name" value="AAA"/>
    <property type="match status" value="1"/>
</dbReference>